<evidence type="ECO:0000256" key="2">
    <source>
        <dbReference type="ARBA" id="ARBA00022963"/>
    </source>
</evidence>
<organism evidence="6 7">
    <name type="scientific">Gammaproteobacteria bacterium LSUCC0057</name>
    <dbReference type="NCBI Taxonomy" id="2559237"/>
    <lineage>
        <taxon>Bacteria</taxon>
        <taxon>Pseudomonadati</taxon>
        <taxon>Pseudomonadota</taxon>
        <taxon>Gammaproteobacteria</taxon>
        <taxon>Cellvibrionales</taxon>
        <taxon>Porticoccaceae</taxon>
        <taxon>SAR92 clade</taxon>
    </lineage>
</organism>
<dbReference type="Pfam" id="PF01734">
    <property type="entry name" value="Patatin"/>
    <property type="match status" value="1"/>
</dbReference>
<dbReference type="OrthoDB" id="9798773at2"/>
<dbReference type="SUPFAM" id="SSF52151">
    <property type="entry name" value="FabD/lysophospholipase-like"/>
    <property type="match status" value="1"/>
</dbReference>
<dbReference type="EMBL" id="SPIA01000001">
    <property type="protein sequence ID" value="TFH68888.1"/>
    <property type="molecule type" value="Genomic_DNA"/>
</dbReference>
<evidence type="ECO:0000313" key="7">
    <source>
        <dbReference type="Proteomes" id="UP000298133"/>
    </source>
</evidence>
<keyword evidence="3 4" id="KW-0443">Lipid metabolism</keyword>
<dbReference type="InterPro" id="IPR002641">
    <property type="entry name" value="PNPLA_dom"/>
</dbReference>
<dbReference type="PANTHER" id="PTHR14226:SF57">
    <property type="entry name" value="BLR7027 PROTEIN"/>
    <property type="match status" value="1"/>
</dbReference>
<dbReference type="GO" id="GO:0016787">
    <property type="term" value="F:hydrolase activity"/>
    <property type="evidence" value="ECO:0007669"/>
    <property type="project" value="UniProtKB-UniRule"/>
</dbReference>
<comment type="caution">
    <text evidence="6">The sequence shown here is derived from an EMBL/GenBank/DDBJ whole genome shotgun (WGS) entry which is preliminary data.</text>
</comment>
<dbReference type="AlphaFoldDB" id="A0A4Y8UK99"/>
<evidence type="ECO:0000256" key="1">
    <source>
        <dbReference type="ARBA" id="ARBA00022801"/>
    </source>
</evidence>
<keyword evidence="1 4" id="KW-0378">Hydrolase</keyword>
<dbReference type="PROSITE" id="PS51635">
    <property type="entry name" value="PNPLA"/>
    <property type="match status" value="1"/>
</dbReference>
<evidence type="ECO:0000259" key="5">
    <source>
        <dbReference type="PROSITE" id="PS51635"/>
    </source>
</evidence>
<evidence type="ECO:0000313" key="6">
    <source>
        <dbReference type="EMBL" id="TFH68888.1"/>
    </source>
</evidence>
<dbReference type="Gene3D" id="3.40.1090.10">
    <property type="entry name" value="Cytosolic phospholipase A2 catalytic domain"/>
    <property type="match status" value="1"/>
</dbReference>
<feature type="short sequence motif" description="DGA/G" evidence="4">
    <location>
        <begin position="213"/>
        <end position="215"/>
    </location>
</feature>
<dbReference type="PANTHER" id="PTHR14226">
    <property type="entry name" value="NEUROPATHY TARGET ESTERASE/SWISS CHEESE D.MELANOGASTER"/>
    <property type="match status" value="1"/>
</dbReference>
<evidence type="ECO:0000256" key="4">
    <source>
        <dbReference type="PROSITE-ProRule" id="PRU01161"/>
    </source>
</evidence>
<keyword evidence="2 4" id="KW-0442">Lipid degradation</keyword>
<gene>
    <name evidence="6" type="ORF">E3W66_02765</name>
</gene>
<dbReference type="InterPro" id="IPR050301">
    <property type="entry name" value="NTE"/>
</dbReference>
<feature type="active site" description="Proton acceptor" evidence="4">
    <location>
        <position position="213"/>
    </location>
</feature>
<accession>A0A4Y8UK99</accession>
<sequence>MFNREPPTATTGLILTGGGARAAYQVGVLKGIASILPRTVYNPFPVICGTSAGAINALTLAGRAGPLRLRTRKMEAIWANLRAEQVYRTDALGVIKNTLKVALSLFNSGYGVGQPVSLLDNTPLREMLTRLIRFDHLQAAIDAGDLKAVALMAMSYESGKSIAFFQADSTVKPWQRARRHGLRSELGVEHLMASAAIPSLFPAVKIDGRFYGDGALRQHKPISPALHLGADRLLIIGVGNPPVVELPNPDEIHSPSVAKIVGHMLNSAFLDSMESDLETMRTINQLVAAIPERQRREHNISHLRAIETLAITPSADIDAIAERHIHELPRSIRAFLSVTGATGRGGGTSATSYLLFEPNFCRALIALGERDALAKRSSIEDFFRIASSGE</sequence>
<dbReference type="GO" id="GO:0016042">
    <property type="term" value="P:lipid catabolic process"/>
    <property type="evidence" value="ECO:0007669"/>
    <property type="project" value="UniProtKB-UniRule"/>
</dbReference>
<comment type="caution">
    <text evidence="4">Lacks conserved residue(s) required for the propagation of feature annotation.</text>
</comment>
<keyword evidence="7" id="KW-1185">Reference proteome</keyword>
<evidence type="ECO:0000256" key="3">
    <source>
        <dbReference type="ARBA" id="ARBA00023098"/>
    </source>
</evidence>
<feature type="active site" description="Nucleophile" evidence="4">
    <location>
        <position position="51"/>
    </location>
</feature>
<name>A0A4Y8UK99_9GAMM</name>
<reference evidence="6 7" key="1">
    <citation type="submission" date="2019-03" db="EMBL/GenBank/DDBJ databases">
        <title>Draft genome of Gammaproteobacteria bacterium LSUCC0057, a member of the SAR92 clade.</title>
        <authorList>
            <person name="Lanclos V.C."/>
            <person name="Doiron C."/>
            <person name="Henson M.W."/>
            <person name="Thrash J.C."/>
        </authorList>
    </citation>
    <scope>NUCLEOTIDE SEQUENCE [LARGE SCALE GENOMIC DNA]</scope>
    <source>
        <strain evidence="6 7">LSUCC0057</strain>
    </source>
</reference>
<protein>
    <submittedName>
        <fullName evidence="6">Patatin-like phospholipase family protein</fullName>
    </submittedName>
</protein>
<dbReference type="InterPro" id="IPR016035">
    <property type="entry name" value="Acyl_Trfase/lysoPLipase"/>
</dbReference>
<feature type="short sequence motif" description="GXSXG" evidence="4">
    <location>
        <begin position="49"/>
        <end position="53"/>
    </location>
</feature>
<dbReference type="Proteomes" id="UP000298133">
    <property type="component" value="Unassembled WGS sequence"/>
</dbReference>
<proteinExistence type="predicted"/>
<feature type="domain" description="PNPLA" evidence="5">
    <location>
        <begin position="13"/>
        <end position="226"/>
    </location>
</feature>